<evidence type="ECO:0000313" key="1">
    <source>
        <dbReference type="EMBL" id="KAL2047460.1"/>
    </source>
</evidence>
<organism evidence="1 2">
    <name type="scientific">Lepraria finkii</name>
    <dbReference type="NCBI Taxonomy" id="1340010"/>
    <lineage>
        <taxon>Eukaryota</taxon>
        <taxon>Fungi</taxon>
        <taxon>Dikarya</taxon>
        <taxon>Ascomycota</taxon>
        <taxon>Pezizomycotina</taxon>
        <taxon>Lecanoromycetes</taxon>
        <taxon>OSLEUM clade</taxon>
        <taxon>Lecanoromycetidae</taxon>
        <taxon>Lecanorales</taxon>
        <taxon>Lecanorineae</taxon>
        <taxon>Stereocaulaceae</taxon>
        <taxon>Lepraria</taxon>
    </lineage>
</organism>
<keyword evidence="2" id="KW-1185">Reference proteome</keyword>
<sequence>MDDIGDDGMFGFPYHRMHDNYDGLSGIGTRALPTSALDVVPSTVDRRPKELADVIALWAYDEGRKHSRYGIPRDSGVRFIFETANGLKT</sequence>
<reference evidence="1 2" key="1">
    <citation type="submission" date="2024-09" db="EMBL/GenBank/DDBJ databases">
        <title>Rethinking Asexuality: The Enigmatic Case of Functional Sexual Genes in Lepraria (Stereocaulaceae).</title>
        <authorList>
            <person name="Doellman M."/>
            <person name="Sun Y."/>
            <person name="Barcenas-Pena A."/>
            <person name="Lumbsch H.T."/>
            <person name="Grewe F."/>
        </authorList>
    </citation>
    <scope>NUCLEOTIDE SEQUENCE [LARGE SCALE GENOMIC DNA]</scope>
    <source>
        <strain evidence="1 2">Grewe 0041</strain>
    </source>
</reference>
<comment type="caution">
    <text evidence="1">The sequence shown here is derived from an EMBL/GenBank/DDBJ whole genome shotgun (WGS) entry which is preliminary data.</text>
</comment>
<name>A0ABR4AQE7_9LECA</name>
<dbReference type="Proteomes" id="UP001590951">
    <property type="component" value="Unassembled WGS sequence"/>
</dbReference>
<gene>
    <name evidence="1" type="ORF">ABVK25_011487</name>
</gene>
<evidence type="ECO:0000313" key="2">
    <source>
        <dbReference type="Proteomes" id="UP001590951"/>
    </source>
</evidence>
<proteinExistence type="predicted"/>
<dbReference type="EMBL" id="JBHFEH010000100">
    <property type="protein sequence ID" value="KAL2047460.1"/>
    <property type="molecule type" value="Genomic_DNA"/>
</dbReference>
<accession>A0ABR4AQE7</accession>
<protein>
    <submittedName>
        <fullName evidence="1">Uncharacterized protein</fullName>
    </submittedName>
</protein>